<dbReference type="SUPFAM" id="SSF55797">
    <property type="entry name" value="PR-1-like"/>
    <property type="match status" value="1"/>
</dbReference>
<evidence type="ECO:0000259" key="1">
    <source>
        <dbReference type="Pfam" id="PF00188"/>
    </source>
</evidence>
<dbReference type="Proteomes" id="UP000177434">
    <property type="component" value="Unassembled WGS sequence"/>
</dbReference>
<evidence type="ECO:0000313" key="3">
    <source>
        <dbReference type="Proteomes" id="UP000177434"/>
    </source>
</evidence>
<evidence type="ECO:0000313" key="2">
    <source>
        <dbReference type="EMBL" id="OGC44728.1"/>
    </source>
</evidence>
<dbReference type="InterPro" id="IPR014044">
    <property type="entry name" value="CAP_dom"/>
</dbReference>
<sequence>MLTNQERAAVGLNTLNTNAKLAAAATAKANNMFEEQYWDHYGPNGETPWMFITQAGYTYVYAGENLAKGFRTAEGVHEAWMASPTHKENIMSGKYKDIGVAVVEGTLLGKETILVVQMFGNPTTQTFSPTTTVKSNTDTVTKPIVPSIKESGEIKSISITNPKMGELIDDANVDIKGETSNITGEYTVEILNSDSIVGETESSTKDWQFDKGSDWEEGEQDIQAKIKGENIKSDVVTFTIDSTPPKVDQSTITVKRDTQYIELQFSYSSDTTELKFVTGDKTFDLELTEENIATLNIPKEDISDRSVLMATDEAGNISEIDISEYFLEGDEDSTDFGTNLVLWLRNVIGTTDGISLIIVGFVFILLSIEIYVYWRKGRLGKSAGELFTVGAWWLIILVGVFKGFGGLV</sequence>
<dbReference type="PANTHER" id="PTHR31157:SF1">
    <property type="entry name" value="SCP DOMAIN-CONTAINING PROTEIN"/>
    <property type="match status" value="1"/>
</dbReference>
<feature type="domain" description="SCP" evidence="1">
    <location>
        <begin position="2"/>
        <end position="117"/>
    </location>
</feature>
<dbReference type="Gene3D" id="3.40.33.10">
    <property type="entry name" value="CAP"/>
    <property type="match status" value="1"/>
</dbReference>
<dbReference type="EMBL" id="MEUN01000053">
    <property type="protein sequence ID" value="OGC44728.1"/>
    <property type="molecule type" value="Genomic_DNA"/>
</dbReference>
<dbReference type="PANTHER" id="PTHR31157">
    <property type="entry name" value="SCP DOMAIN-CONTAINING PROTEIN"/>
    <property type="match status" value="1"/>
</dbReference>
<dbReference type="InterPro" id="IPR035940">
    <property type="entry name" value="CAP_sf"/>
</dbReference>
<accession>A0A1F4UID3</accession>
<protein>
    <recommendedName>
        <fullName evidence="1">SCP domain-containing protein</fullName>
    </recommendedName>
</protein>
<dbReference type="AlphaFoldDB" id="A0A1F4UID3"/>
<comment type="caution">
    <text evidence="2">The sequence shown here is derived from an EMBL/GenBank/DDBJ whole genome shotgun (WGS) entry which is preliminary data.</text>
</comment>
<dbReference type="CDD" id="cd05379">
    <property type="entry name" value="CAP_bacterial"/>
    <property type="match status" value="1"/>
</dbReference>
<dbReference type="Pfam" id="PF00188">
    <property type="entry name" value="CAP"/>
    <property type="match status" value="1"/>
</dbReference>
<reference evidence="2 3" key="1">
    <citation type="journal article" date="2016" name="Nat. Commun.">
        <title>Thousands of microbial genomes shed light on interconnected biogeochemical processes in an aquifer system.</title>
        <authorList>
            <person name="Anantharaman K."/>
            <person name="Brown C.T."/>
            <person name="Hug L.A."/>
            <person name="Sharon I."/>
            <person name="Castelle C.J."/>
            <person name="Probst A.J."/>
            <person name="Thomas B.C."/>
            <person name="Singh A."/>
            <person name="Wilkins M.J."/>
            <person name="Karaoz U."/>
            <person name="Brodie E.L."/>
            <person name="Williams K.H."/>
            <person name="Hubbard S.S."/>
            <person name="Banfield J.F."/>
        </authorList>
    </citation>
    <scope>NUCLEOTIDE SEQUENCE [LARGE SCALE GENOMIC DNA]</scope>
</reference>
<name>A0A1F4UID3_9BACT</name>
<gene>
    <name evidence="2" type="ORF">A2400_02990</name>
</gene>
<proteinExistence type="predicted"/>
<organism evidence="2 3">
    <name type="scientific">candidate division WS6 bacterium RIFOXYB1_FULL_33_14</name>
    <dbReference type="NCBI Taxonomy" id="1817896"/>
    <lineage>
        <taxon>Bacteria</taxon>
        <taxon>Candidatus Dojkabacteria</taxon>
    </lineage>
</organism>